<keyword evidence="3" id="KW-1185">Reference proteome</keyword>
<dbReference type="PATRIC" id="fig|299146.4.peg.1201"/>
<dbReference type="InterPro" id="IPR029058">
    <property type="entry name" value="AB_hydrolase_fold"/>
</dbReference>
<sequence length="274" mass="28940">MTWRLLTTPGADPAPGRGRVVAAVHGLADNGTTWHDLAAALGAGYRWYVVDAPWSADSGRSLVDRANPSEGPARWLRQTLAALPEPVDILVGHSFGANAVLDHLATRPEPAVRAAVLLAPLVRPAERAPHPVLIARTRAAIRQVVSDGLRARLGPRAAQVADDVLAAMADKALQRVPDGAAEVVLDRLLATPRPALGQVGTPTLVLAGRGDQRLAGVRASSLAVMPAVDVRIHRHYGHFCHITQATEVAAECAEFLDRVVPAPAPTGPIMEVYV</sequence>
<dbReference type="Proteomes" id="UP000198765">
    <property type="component" value="Chromosome I"/>
</dbReference>
<reference evidence="2 3" key="1">
    <citation type="submission" date="2016-06" db="EMBL/GenBank/DDBJ databases">
        <authorList>
            <person name="Kjaerup R.B."/>
            <person name="Dalgaard T.S."/>
            <person name="Juul-Madsen H.R."/>
        </authorList>
    </citation>
    <scope>NUCLEOTIDE SEQUENCE [LARGE SCALE GENOMIC DNA]</scope>
    <source>
        <strain evidence="2 3">DSM 45248</strain>
    </source>
</reference>
<name>A0A1A8ZBH5_9ACTN</name>
<dbReference type="GO" id="GO:0016020">
    <property type="term" value="C:membrane"/>
    <property type="evidence" value="ECO:0007669"/>
    <property type="project" value="TreeGrafter"/>
</dbReference>
<dbReference type="InterPro" id="IPR050266">
    <property type="entry name" value="AB_hydrolase_sf"/>
</dbReference>
<dbReference type="Pfam" id="PF12146">
    <property type="entry name" value="Hydrolase_4"/>
    <property type="match status" value="1"/>
</dbReference>
<organism evidence="2 3">
    <name type="scientific">Micromonospora narathiwatensis</name>
    <dbReference type="NCBI Taxonomy" id="299146"/>
    <lineage>
        <taxon>Bacteria</taxon>
        <taxon>Bacillati</taxon>
        <taxon>Actinomycetota</taxon>
        <taxon>Actinomycetes</taxon>
        <taxon>Micromonosporales</taxon>
        <taxon>Micromonosporaceae</taxon>
        <taxon>Micromonospora</taxon>
    </lineage>
</organism>
<dbReference type="InterPro" id="IPR022742">
    <property type="entry name" value="Hydrolase_4"/>
</dbReference>
<dbReference type="AlphaFoldDB" id="A0A1A8ZBH5"/>
<feature type="domain" description="Serine aminopeptidase S33" evidence="1">
    <location>
        <begin position="20"/>
        <end position="212"/>
    </location>
</feature>
<dbReference type="EMBL" id="LT594324">
    <property type="protein sequence ID" value="SBT41153.1"/>
    <property type="molecule type" value="Genomic_DNA"/>
</dbReference>
<dbReference type="SUPFAM" id="SSF53474">
    <property type="entry name" value="alpha/beta-Hydrolases"/>
    <property type="match status" value="1"/>
</dbReference>
<dbReference type="PANTHER" id="PTHR43798">
    <property type="entry name" value="MONOACYLGLYCEROL LIPASE"/>
    <property type="match status" value="1"/>
</dbReference>
<accession>A0A1A8ZBH5</accession>
<dbReference type="OrthoDB" id="4027744at2"/>
<evidence type="ECO:0000313" key="2">
    <source>
        <dbReference type="EMBL" id="SBT41153.1"/>
    </source>
</evidence>
<evidence type="ECO:0000259" key="1">
    <source>
        <dbReference type="Pfam" id="PF12146"/>
    </source>
</evidence>
<gene>
    <name evidence="2" type="ORF">GA0070621_1159</name>
</gene>
<dbReference type="PANTHER" id="PTHR43798:SF33">
    <property type="entry name" value="HYDROLASE, PUTATIVE (AFU_ORTHOLOGUE AFUA_2G14860)-RELATED"/>
    <property type="match status" value="1"/>
</dbReference>
<proteinExistence type="predicted"/>
<dbReference type="Gene3D" id="3.40.50.1820">
    <property type="entry name" value="alpha/beta hydrolase"/>
    <property type="match status" value="1"/>
</dbReference>
<dbReference type="RefSeq" id="WP_091192147.1">
    <property type="nucleotide sequence ID" value="NZ_LT594324.1"/>
</dbReference>
<evidence type="ECO:0000313" key="3">
    <source>
        <dbReference type="Proteomes" id="UP000198765"/>
    </source>
</evidence>
<protein>
    <submittedName>
        <fullName evidence="2">Pimeloyl-ACP methyl ester carboxylesterase</fullName>
    </submittedName>
</protein>